<keyword evidence="2" id="KW-1185">Reference proteome</keyword>
<dbReference type="Proteomes" id="UP001174909">
    <property type="component" value="Unassembled WGS sequence"/>
</dbReference>
<dbReference type="EMBL" id="CASHTH010000567">
    <property type="protein sequence ID" value="CAI8004614.1"/>
    <property type="molecule type" value="Genomic_DNA"/>
</dbReference>
<gene>
    <name evidence="1" type="ORF">GBAR_LOCUS3965</name>
</gene>
<dbReference type="AlphaFoldDB" id="A0AA35R545"/>
<name>A0AA35R545_GEOBA</name>
<reference evidence="1" key="1">
    <citation type="submission" date="2023-03" db="EMBL/GenBank/DDBJ databases">
        <authorList>
            <person name="Steffen K."/>
            <person name="Cardenas P."/>
        </authorList>
    </citation>
    <scope>NUCLEOTIDE SEQUENCE</scope>
</reference>
<sequence>MFTAGSLPSWETHGEQVLMRLNHCICVALFDDLLVRSFGMHGQCRVVQKSWTPSHSSSEASSP</sequence>
<protein>
    <submittedName>
        <fullName evidence="1">Uncharacterized protein</fullName>
    </submittedName>
</protein>
<evidence type="ECO:0000313" key="1">
    <source>
        <dbReference type="EMBL" id="CAI8004614.1"/>
    </source>
</evidence>
<organism evidence="1 2">
    <name type="scientific">Geodia barretti</name>
    <name type="common">Barrett's horny sponge</name>
    <dbReference type="NCBI Taxonomy" id="519541"/>
    <lineage>
        <taxon>Eukaryota</taxon>
        <taxon>Metazoa</taxon>
        <taxon>Porifera</taxon>
        <taxon>Demospongiae</taxon>
        <taxon>Heteroscleromorpha</taxon>
        <taxon>Tetractinellida</taxon>
        <taxon>Astrophorina</taxon>
        <taxon>Geodiidae</taxon>
        <taxon>Geodia</taxon>
    </lineage>
</organism>
<comment type="caution">
    <text evidence="1">The sequence shown here is derived from an EMBL/GenBank/DDBJ whole genome shotgun (WGS) entry which is preliminary data.</text>
</comment>
<evidence type="ECO:0000313" key="2">
    <source>
        <dbReference type="Proteomes" id="UP001174909"/>
    </source>
</evidence>
<proteinExistence type="predicted"/>
<accession>A0AA35R545</accession>